<dbReference type="InterPro" id="IPR002725">
    <property type="entry name" value="YgjP-like_metallopeptidase"/>
</dbReference>
<sequence>MPHPLPSRAVLPGDPPVPVILRRAPRARRISLRVAALDGRVTLSVPHGVGADEALAFALGRGDWVRRHLLRHVPPRRVALGSVLPVAGVAHRVVAGQGRTPVLQAGEIAVDPARPAGPQVLACLKAEARRRLLTACDAHAAALGRGWGRLTLRDTRSRWGSCSSRGDLMFSWRLILAPPDVLDYVAAHEVAHLAHMDHSAAFWGQVRRLRPDCDLWRRWLRDNGATLHAWRFDAAAGD</sequence>
<dbReference type="RefSeq" id="WP_007425377.1">
    <property type="nucleotide sequence ID" value="NZ_AMGO01000006.1"/>
</dbReference>
<dbReference type="AlphaFoldDB" id="K2HGP2"/>
<protein>
    <submittedName>
        <fullName evidence="2">Zinc metallopeptidase</fullName>
    </submittedName>
</protein>
<dbReference type="Gene3D" id="3.30.2010.10">
    <property type="entry name" value="Metalloproteases ('zincins'), catalytic domain"/>
    <property type="match status" value="1"/>
</dbReference>
<dbReference type="Proteomes" id="UP000006765">
    <property type="component" value="Unassembled WGS sequence"/>
</dbReference>
<dbReference type="OrthoDB" id="9795402at2"/>
<dbReference type="CDD" id="cd07344">
    <property type="entry name" value="M48_yhfN_like"/>
    <property type="match status" value="1"/>
</dbReference>
<keyword evidence="3" id="KW-1185">Reference proteome</keyword>
<evidence type="ECO:0000259" key="1">
    <source>
        <dbReference type="Pfam" id="PF01863"/>
    </source>
</evidence>
<proteinExistence type="predicted"/>
<gene>
    <name evidence="2" type="ORF">OCGS_0224</name>
</gene>
<dbReference type="EMBL" id="AMGO01000006">
    <property type="protein sequence ID" value="EKE45607.1"/>
    <property type="molecule type" value="Genomic_DNA"/>
</dbReference>
<evidence type="ECO:0000313" key="3">
    <source>
        <dbReference type="Proteomes" id="UP000006765"/>
    </source>
</evidence>
<accession>K2HGP2</accession>
<comment type="caution">
    <text evidence="2">The sequence shown here is derived from an EMBL/GenBank/DDBJ whole genome shotgun (WGS) entry which is preliminary data.</text>
</comment>
<dbReference type="PATRIC" id="fig|1231392.3.peg.225"/>
<dbReference type="Pfam" id="PF01863">
    <property type="entry name" value="YgjP-like"/>
    <property type="match status" value="1"/>
</dbReference>
<dbReference type="InterPro" id="IPR053136">
    <property type="entry name" value="UTP_pyrophosphatase-like"/>
</dbReference>
<dbReference type="PANTHER" id="PTHR30399:SF1">
    <property type="entry name" value="UTP PYROPHOSPHATASE"/>
    <property type="match status" value="1"/>
</dbReference>
<organism evidence="2 3">
    <name type="scientific">Oceaniovalibus guishaninsula JLT2003</name>
    <dbReference type="NCBI Taxonomy" id="1231392"/>
    <lineage>
        <taxon>Bacteria</taxon>
        <taxon>Pseudomonadati</taxon>
        <taxon>Pseudomonadota</taxon>
        <taxon>Alphaproteobacteria</taxon>
        <taxon>Rhodobacterales</taxon>
        <taxon>Roseobacteraceae</taxon>
        <taxon>Oceaniovalibus</taxon>
    </lineage>
</organism>
<dbReference type="STRING" id="1231392.OCGS_0224"/>
<dbReference type="eggNOG" id="COG1451">
    <property type="taxonomic scope" value="Bacteria"/>
</dbReference>
<name>K2HGP2_9RHOB</name>
<evidence type="ECO:0000313" key="2">
    <source>
        <dbReference type="EMBL" id="EKE45607.1"/>
    </source>
</evidence>
<dbReference type="PANTHER" id="PTHR30399">
    <property type="entry name" value="UNCHARACTERIZED PROTEIN YGJP"/>
    <property type="match status" value="1"/>
</dbReference>
<reference evidence="2 3" key="1">
    <citation type="journal article" date="2012" name="J. Bacteriol.">
        <title>Draft Genome Sequence of Oceaniovalibus guishaninsula JLT2003T.</title>
        <authorList>
            <person name="Tang K."/>
            <person name="Liu K."/>
            <person name="Jiao N."/>
        </authorList>
    </citation>
    <scope>NUCLEOTIDE SEQUENCE [LARGE SCALE GENOMIC DNA]</scope>
    <source>
        <strain evidence="2 3">JLT2003</strain>
    </source>
</reference>
<feature type="domain" description="YgjP-like metallopeptidase" evidence="1">
    <location>
        <begin position="28"/>
        <end position="222"/>
    </location>
</feature>